<proteinExistence type="predicted"/>
<dbReference type="InParanoid" id="A0A0D0BHH3"/>
<dbReference type="HOGENOM" id="CLU_2997987_0_0_1"/>
<dbReference type="OrthoDB" id="10329414at2759"/>
<organism evidence="1 2">
    <name type="scientific">Suillus luteus UH-Slu-Lm8-n1</name>
    <dbReference type="NCBI Taxonomy" id="930992"/>
    <lineage>
        <taxon>Eukaryota</taxon>
        <taxon>Fungi</taxon>
        <taxon>Dikarya</taxon>
        <taxon>Basidiomycota</taxon>
        <taxon>Agaricomycotina</taxon>
        <taxon>Agaricomycetes</taxon>
        <taxon>Agaricomycetidae</taxon>
        <taxon>Boletales</taxon>
        <taxon>Suillineae</taxon>
        <taxon>Suillaceae</taxon>
        <taxon>Suillus</taxon>
    </lineage>
</organism>
<evidence type="ECO:0000313" key="2">
    <source>
        <dbReference type="Proteomes" id="UP000054485"/>
    </source>
</evidence>
<reference evidence="2" key="2">
    <citation type="submission" date="2015-01" db="EMBL/GenBank/DDBJ databases">
        <title>Evolutionary Origins and Diversification of the Mycorrhizal Mutualists.</title>
        <authorList>
            <consortium name="DOE Joint Genome Institute"/>
            <consortium name="Mycorrhizal Genomics Consortium"/>
            <person name="Kohler A."/>
            <person name="Kuo A."/>
            <person name="Nagy L.G."/>
            <person name="Floudas D."/>
            <person name="Copeland A."/>
            <person name="Barry K.W."/>
            <person name="Cichocki N."/>
            <person name="Veneault-Fourrey C."/>
            <person name="LaButti K."/>
            <person name="Lindquist E.A."/>
            <person name="Lipzen A."/>
            <person name="Lundell T."/>
            <person name="Morin E."/>
            <person name="Murat C."/>
            <person name="Riley R."/>
            <person name="Ohm R."/>
            <person name="Sun H."/>
            <person name="Tunlid A."/>
            <person name="Henrissat B."/>
            <person name="Grigoriev I.V."/>
            <person name="Hibbett D.S."/>
            <person name="Martin F."/>
        </authorList>
    </citation>
    <scope>NUCLEOTIDE SEQUENCE [LARGE SCALE GENOMIC DNA]</scope>
    <source>
        <strain evidence="2">UH-Slu-Lm8-n1</strain>
    </source>
</reference>
<evidence type="ECO:0000313" key="1">
    <source>
        <dbReference type="EMBL" id="KIK42633.1"/>
    </source>
</evidence>
<dbReference type="Proteomes" id="UP000054485">
    <property type="component" value="Unassembled WGS sequence"/>
</dbReference>
<protein>
    <submittedName>
        <fullName evidence="1">Uncharacterized protein</fullName>
    </submittedName>
</protein>
<sequence>MYYDQPTKNGILFQPLYIMSSECIILTELFAYPNSITPLAQSYGLKLTLFIPRTESG</sequence>
<dbReference type="AlphaFoldDB" id="A0A0D0BHH3"/>
<gene>
    <name evidence="1" type="ORF">CY34DRAFT_804696</name>
</gene>
<dbReference type="EMBL" id="KN835233">
    <property type="protein sequence ID" value="KIK42633.1"/>
    <property type="molecule type" value="Genomic_DNA"/>
</dbReference>
<keyword evidence="2" id="KW-1185">Reference proteome</keyword>
<reference evidence="1 2" key="1">
    <citation type="submission" date="2014-04" db="EMBL/GenBank/DDBJ databases">
        <authorList>
            <consortium name="DOE Joint Genome Institute"/>
            <person name="Kuo A."/>
            <person name="Ruytinx J."/>
            <person name="Rineau F."/>
            <person name="Colpaert J."/>
            <person name="Kohler A."/>
            <person name="Nagy L.G."/>
            <person name="Floudas D."/>
            <person name="Copeland A."/>
            <person name="Barry K.W."/>
            <person name="Cichocki N."/>
            <person name="Veneault-Fourrey C."/>
            <person name="LaButti K."/>
            <person name="Lindquist E.A."/>
            <person name="Lipzen A."/>
            <person name="Lundell T."/>
            <person name="Morin E."/>
            <person name="Murat C."/>
            <person name="Sun H."/>
            <person name="Tunlid A."/>
            <person name="Henrissat B."/>
            <person name="Grigoriev I.V."/>
            <person name="Hibbett D.S."/>
            <person name="Martin F."/>
            <person name="Nordberg H.P."/>
            <person name="Cantor M.N."/>
            <person name="Hua S.X."/>
        </authorList>
    </citation>
    <scope>NUCLEOTIDE SEQUENCE [LARGE SCALE GENOMIC DNA]</scope>
    <source>
        <strain evidence="1 2">UH-Slu-Lm8-n1</strain>
    </source>
</reference>
<accession>A0A0D0BHH3</accession>
<name>A0A0D0BHH3_9AGAM</name>